<evidence type="ECO:0000256" key="3">
    <source>
        <dbReference type="ARBA" id="ARBA00022989"/>
    </source>
</evidence>
<evidence type="ECO:0000256" key="4">
    <source>
        <dbReference type="ARBA" id="ARBA00023136"/>
    </source>
</evidence>
<dbReference type="InterPro" id="IPR049326">
    <property type="entry name" value="Rhodopsin_dom_fungi"/>
</dbReference>
<feature type="compositionally biased region" description="Basic and acidic residues" evidence="6">
    <location>
        <begin position="366"/>
        <end position="379"/>
    </location>
</feature>
<accession>A0ABR4F3E5</accession>
<keyword evidence="2 7" id="KW-0812">Transmembrane</keyword>
<evidence type="ECO:0000256" key="6">
    <source>
        <dbReference type="SAM" id="MobiDB-lite"/>
    </source>
</evidence>
<feature type="transmembrane region" description="Helical" evidence="7">
    <location>
        <begin position="274"/>
        <end position="294"/>
    </location>
</feature>
<feature type="transmembrane region" description="Helical" evidence="7">
    <location>
        <begin position="306"/>
        <end position="336"/>
    </location>
</feature>
<feature type="transmembrane region" description="Helical" evidence="7">
    <location>
        <begin position="239"/>
        <end position="262"/>
    </location>
</feature>
<dbReference type="Pfam" id="PF20684">
    <property type="entry name" value="Fung_rhodopsin"/>
    <property type="match status" value="1"/>
</dbReference>
<evidence type="ECO:0000256" key="1">
    <source>
        <dbReference type="ARBA" id="ARBA00004141"/>
    </source>
</evidence>
<evidence type="ECO:0000313" key="10">
    <source>
        <dbReference type="Proteomes" id="UP001600888"/>
    </source>
</evidence>
<proteinExistence type="inferred from homology"/>
<keyword evidence="4 7" id="KW-0472">Membrane</keyword>
<reference evidence="9 10" key="1">
    <citation type="submission" date="2024-03" db="EMBL/GenBank/DDBJ databases">
        <title>A high-quality draft genome sequence of Diaporthe vaccinii, a causative agent of upright dieback and viscid rot disease in cranberry plants.</title>
        <authorList>
            <person name="Sarrasin M."/>
            <person name="Lang B.F."/>
            <person name="Burger G."/>
        </authorList>
    </citation>
    <scope>NUCLEOTIDE SEQUENCE [LARGE SCALE GENOMIC DNA]</scope>
    <source>
        <strain evidence="9 10">IS7</strain>
    </source>
</reference>
<evidence type="ECO:0000256" key="2">
    <source>
        <dbReference type="ARBA" id="ARBA00022692"/>
    </source>
</evidence>
<organism evidence="9 10">
    <name type="scientific">Diaporthe vaccinii</name>
    <dbReference type="NCBI Taxonomy" id="105482"/>
    <lineage>
        <taxon>Eukaryota</taxon>
        <taxon>Fungi</taxon>
        <taxon>Dikarya</taxon>
        <taxon>Ascomycota</taxon>
        <taxon>Pezizomycotina</taxon>
        <taxon>Sordariomycetes</taxon>
        <taxon>Sordariomycetidae</taxon>
        <taxon>Diaporthales</taxon>
        <taxon>Diaporthaceae</taxon>
        <taxon>Diaporthe</taxon>
        <taxon>Diaporthe eres species complex</taxon>
    </lineage>
</organism>
<feature type="domain" description="Rhodopsin" evidence="8">
    <location>
        <begin position="76"/>
        <end position="335"/>
    </location>
</feature>
<feature type="transmembrane region" description="Helical" evidence="7">
    <location>
        <begin position="125"/>
        <end position="144"/>
    </location>
</feature>
<protein>
    <recommendedName>
        <fullName evidence="8">Rhodopsin domain-containing protein</fullName>
    </recommendedName>
</protein>
<feature type="transmembrane region" description="Helical" evidence="7">
    <location>
        <begin position="194"/>
        <end position="219"/>
    </location>
</feature>
<dbReference type="PANTHER" id="PTHR33048">
    <property type="entry name" value="PTH11-LIKE INTEGRAL MEMBRANE PROTEIN (AFU_ORTHOLOGUE AFUA_5G11245)"/>
    <property type="match status" value="1"/>
</dbReference>
<feature type="transmembrane region" description="Helical" evidence="7">
    <location>
        <begin position="164"/>
        <end position="182"/>
    </location>
</feature>
<comment type="similarity">
    <text evidence="5">Belongs to the SAT4 family.</text>
</comment>
<dbReference type="EMBL" id="JBAWTH010000013">
    <property type="protein sequence ID" value="KAL2289217.1"/>
    <property type="molecule type" value="Genomic_DNA"/>
</dbReference>
<feature type="transmembrane region" description="Helical" evidence="7">
    <location>
        <begin position="95"/>
        <end position="113"/>
    </location>
</feature>
<dbReference type="PANTHER" id="PTHR33048:SF47">
    <property type="entry name" value="INTEGRAL MEMBRANE PROTEIN-RELATED"/>
    <property type="match status" value="1"/>
</dbReference>
<evidence type="ECO:0000256" key="7">
    <source>
        <dbReference type="SAM" id="Phobius"/>
    </source>
</evidence>
<keyword evidence="10" id="KW-1185">Reference proteome</keyword>
<evidence type="ECO:0000313" key="9">
    <source>
        <dbReference type="EMBL" id="KAL2289215.1"/>
    </source>
</evidence>
<comment type="caution">
    <text evidence="9">The sequence shown here is derived from an EMBL/GenBank/DDBJ whole genome shotgun (WGS) entry which is preliminary data.</text>
</comment>
<comment type="subcellular location">
    <subcellularLocation>
        <location evidence="1">Membrane</location>
        <topology evidence="1">Multi-pass membrane protein</topology>
    </subcellularLocation>
</comment>
<feature type="region of interest" description="Disordered" evidence="6">
    <location>
        <begin position="360"/>
        <end position="388"/>
    </location>
</feature>
<dbReference type="EMBL" id="JBAWTH010000013">
    <property type="protein sequence ID" value="KAL2289215.1"/>
    <property type="molecule type" value="Genomic_DNA"/>
</dbReference>
<keyword evidence="3 7" id="KW-1133">Transmembrane helix</keyword>
<feature type="region of interest" description="Disordered" evidence="6">
    <location>
        <begin position="420"/>
        <end position="442"/>
    </location>
</feature>
<dbReference type="Proteomes" id="UP001600888">
    <property type="component" value="Unassembled WGS sequence"/>
</dbReference>
<name>A0ABR4F3E5_9PEZI</name>
<gene>
    <name evidence="9" type="ORF">FJTKL_02241</name>
</gene>
<sequence>MRSHKTIVYLISEVRRLSFVSGPEGAMSPEHVRTMAENLPSIITDDARARAPIPSQTVIGVSVLFIGLSTVFTGTRLYTRFSVYQQFWWDDWSMLVAWMGTVVLCTLMLLMMHHGGGSKFEIPRLWSPCPVHALVLIATTAVHHEDTPLAEYKRYVEIFQDLQMVARTSMFFAKLSILLLYVRLFFPKGVTRSSLWWIIQVVVWLNFLYTVGLILALALQCVPYNKPYGSSCVNQYMVLISASIINIISDLLVLVIPMASLWRLNMSRRRKWAVWALFAFGTLAPLSSIARLAYQVPMADGKDTTVIYMIVVILALAEQVIGIVAGCAPIVSTWFVRLVLHKGSRDAKISPGAAANAPRTITQRFWPDREGGQPETPRERRLRKWKRSTATDPYPITMTVQSTASEEALDPGFAALGTAESGRASEGVELGDVASVRGKDSY</sequence>
<evidence type="ECO:0000256" key="5">
    <source>
        <dbReference type="ARBA" id="ARBA00038359"/>
    </source>
</evidence>
<evidence type="ECO:0000259" key="8">
    <source>
        <dbReference type="Pfam" id="PF20684"/>
    </source>
</evidence>
<dbReference type="InterPro" id="IPR052337">
    <property type="entry name" value="SAT4-like"/>
</dbReference>
<feature type="transmembrane region" description="Helical" evidence="7">
    <location>
        <begin position="57"/>
        <end position="75"/>
    </location>
</feature>